<dbReference type="InParanoid" id="A0A6P7FKZ4"/>
<evidence type="ECO:0000313" key="11">
    <source>
        <dbReference type="EnsemblMetazoa" id="XP_028136844.1"/>
    </source>
</evidence>
<dbReference type="GO" id="GO:0007165">
    <property type="term" value="P:signal transduction"/>
    <property type="evidence" value="ECO:0007669"/>
    <property type="project" value="UniProtKB-KW"/>
</dbReference>
<keyword evidence="3" id="KW-0716">Sensory transduction</keyword>
<evidence type="ECO:0000256" key="3">
    <source>
        <dbReference type="ARBA" id="ARBA00022606"/>
    </source>
</evidence>
<keyword evidence="8" id="KW-0675">Receptor</keyword>
<dbReference type="OrthoDB" id="6764485at2759"/>
<dbReference type="RefSeq" id="XP_028136844.1">
    <property type="nucleotide sequence ID" value="XM_028281043.1"/>
</dbReference>
<protein>
    <submittedName>
        <fullName evidence="13">Odorant receptor 43a-like</fullName>
    </submittedName>
</protein>
<evidence type="ECO:0000313" key="12">
    <source>
        <dbReference type="Proteomes" id="UP001652700"/>
    </source>
</evidence>
<evidence type="ECO:0000256" key="10">
    <source>
        <dbReference type="SAM" id="Phobius"/>
    </source>
</evidence>
<evidence type="ECO:0000256" key="9">
    <source>
        <dbReference type="ARBA" id="ARBA00023224"/>
    </source>
</evidence>
<reference evidence="13" key="1">
    <citation type="submission" date="2025-04" db="UniProtKB">
        <authorList>
            <consortium name="RefSeq"/>
        </authorList>
    </citation>
    <scope>IDENTIFICATION</scope>
    <source>
        <tissue evidence="13">Whole insect</tissue>
    </source>
</reference>
<evidence type="ECO:0000313" key="13">
    <source>
        <dbReference type="RefSeq" id="XP_028136844.1"/>
    </source>
</evidence>
<dbReference type="GO" id="GO:0004984">
    <property type="term" value="F:olfactory receptor activity"/>
    <property type="evidence" value="ECO:0007669"/>
    <property type="project" value="InterPro"/>
</dbReference>
<evidence type="ECO:0000256" key="1">
    <source>
        <dbReference type="ARBA" id="ARBA00004651"/>
    </source>
</evidence>
<dbReference type="KEGG" id="dvv:114331457"/>
<comment type="subcellular location">
    <subcellularLocation>
        <location evidence="1">Cell membrane</location>
        <topology evidence="1">Multi-pass membrane protein</topology>
    </subcellularLocation>
</comment>
<reference evidence="11" key="2">
    <citation type="submission" date="2025-05" db="UniProtKB">
        <authorList>
            <consortium name="EnsemblMetazoa"/>
        </authorList>
    </citation>
    <scope>IDENTIFICATION</scope>
</reference>
<accession>A0A6P7FKZ4</accession>
<sequence>MVTGYLYSIPSLIFLYVTCNVQFRYEVLNELMENLLEEGEMEDADFQRKIFSNLKLCIMVHNQNKRLACRMLDLTGGFTLCLCLLSIVSFAALSFFVLTNISPKSNIRILVSLIVNIITLLILCEMSDKLYVVSTKLFENGINCPWWNWNKENRKILLIFLINASKPIRINGFNIIDANYALILRVTINIISVNTLKL</sequence>
<proteinExistence type="predicted"/>
<dbReference type="Pfam" id="PF02949">
    <property type="entry name" value="7tm_6"/>
    <property type="match status" value="1"/>
</dbReference>
<dbReference type="GO" id="GO:0005549">
    <property type="term" value="F:odorant binding"/>
    <property type="evidence" value="ECO:0007669"/>
    <property type="project" value="InterPro"/>
</dbReference>
<evidence type="ECO:0000256" key="7">
    <source>
        <dbReference type="ARBA" id="ARBA00023136"/>
    </source>
</evidence>
<dbReference type="GO" id="GO:0005886">
    <property type="term" value="C:plasma membrane"/>
    <property type="evidence" value="ECO:0007669"/>
    <property type="project" value="UniProtKB-SubCell"/>
</dbReference>
<evidence type="ECO:0000256" key="6">
    <source>
        <dbReference type="ARBA" id="ARBA00022989"/>
    </source>
</evidence>
<evidence type="ECO:0000256" key="4">
    <source>
        <dbReference type="ARBA" id="ARBA00022692"/>
    </source>
</evidence>
<keyword evidence="4 10" id="KW-0812">Transmembrane</keyword>
<keyword evidence="7 10" id="KW-0472">Membrane</keyword>
<dbReference type="AlphaFoldDB" id="A0A6P7FKZ4"/>
<evidence type="ECO:0000256" key="8">
    <source>
        <dbReference type="ARBA" id="ARBA00023170"/>
    </source>
</evidence>
<keyword evidence="9" id="KW-0807">Transducer</keyword>
<dbReference type="PANTHER" id="PTHR21137:SF35">
    <property type="entry name" value="ODORANT RECEPTOR 19A-RELATED"/>
    <property type="match status" value="1"/>
</dbReference>
<evidence type="ECO:0000256" key="2">
    <source>
        <dbReference type="ARBA" id="ARBA00022475"/>
    </source>
</evidence>
<keyword evidence="5" id="KW-0552">Olfaction</keyword>
<feature type="transmembrane region" description="Helical" evidence="10">
    <location>
        <begin position="107"/>
        <end position="124"/>
    </location>
</feature>
<keyword evidence="2" id="KW-1003">Cell membrane</keyword>
<dbReference type="InterPro" id="IPR004117">
    <property type="entry name" value="7tm6_olfct_rcpt"/>
</dbReference>
<dbReference type="GeneID" id="114331457"/>
<evidence type="ECO:0000256" key="5">
    <source>
        <dbReference type="ARBA" id="ARBA00022725"/>
    </source>
</evidence>
<keyword evidence="6 10" id="KW-1133">Transmembrane helix</keyword>
<keyword evidence="12" id="KW-1185">Reference proteome</keyword>
<name>A0A6P7FKZ4_DIAVI</name>
<gene>
    <name evidence="13" type="primary">LOC114331457</name>
</gene>
<organism evidence="13">
    <name type="scientific">Diabrotica virgifera virgifera</name>
    <name type="common">western corn rootworm</name>
    <dbReference type="NCBI Taxonomy" id="50390"/>
    <lineage>
        <taxon>Eukaryota</taxon>
        <taxon>Metazoa</taxon>
        <taxon>Ecdysozoa</taxon>
        <taxon>Arthropoda</taxon>
        <taxon>Hexapoda</taxon>
        <taxon>Insecta</taxon>
        <taxon>Pterygota</taxon>
        <taxon>Neoptera</taxon>
        <taxon>Endopterygota</taxon>
        <taxon>Coleoptera</taxon>
        <taxon>Polyphaga</taxon>
        <taxon>Cucujiformia</taxon>
        <taxon>Chrysomeloidea</taxon>
        <taxon>Chrysomelidae</taxon>
        <taxon>Galerucinae</taxon>
        <taxon>Diabroticina</taxon>
        <taxon>Diabroticites</taxon>
        <taxon>Diabrotica</taxon>
    </lineage>
</organism>
<dbReference type="EnsemblMetazoa" id="XM_028281043.1">
    <property type="protein sequence ID" value="XP_028136844.1"/>
    <property type="gene ID" value="LOC114331457"/>
</dbReference>
<dbReference type="Proteomes" id="UP001652700">
    <property type="component" value="Unplaced"/>
</dbReference>
<dbReference type="PANTHER" id="PTHR21137">
    <property type="entry name" value="ODORANT RECEPTOR"/>
    <property type="match status" value="1"/>
</dbReference>
<feature type="transmembrane region" description="Helical" evidence="10">
    <location>
        <begin position="74"/>
        <end position="101"/>
    </location>
</feature>